<dbReference type="AlphaFoldDB" id="A0A0A1XEK9"/>
<dbReference type="InterPro" id="IPR042099">
    <property type="entry name" value="ANL_N_sf"/>
</dbReference>
<dbReference type="GO" id="GO:0005777">
    <property type="term" value="C:peroxisome"/>
    <property type="evidence" value="ECO:0007669"/>
    <property type="project" value="UniProtKB-SubCell"/>
</dbReference>
<dbReference type="Pfam" id="PF13193">
    <property type="entry name" value="AMP-binding_C"/>
    <property type="match status" value="1"/>
</dbReference>
<comment type="similarity">
    <text evidence="2">Belongs to the ATP-dependent AMP-binding enzyme family.</text>
</comment>
<evidence type="ECO:0000256" key="2">
    <source>
        <dbReference type="ARBA" id="ARBA00006432"/>
    </source>
</evidence>
<feature type="non-terminal residue" evidence="6">
    <location>
        <position position="1"/>
    </location>
</feature>
<dbReference type="GO" id="GO:0004467">
    <property type="term" value="F:long-chain fatty acid-CoA ligase activity"/>
    <property type="evidence" value="ECO:0007669"/>
    <property type="project" value="TreeGrafter"/>
</dbReference>
<reference evidence="6" key="2">
    <citation type="journal article" date="2015" name="Gigascience">
        <title>Reconstructing a comprehensive transcriptome assembly of a white-pupal translocated strain of the pest fruit fly Bactrocera cucurbitae.</title>
        <authorList>
            <person name="Sim S.B."/>
            <person name="Calla B."/>
            <person name="Hall B."/>
            <person name="DeRego T."/>
            <person name="Geib S.M."/>
        </authorList>
    </citation>
    <scope>NUCLEOTIDE SEQUENCE</scope>
</reference>
<dbReference type="FunFam" id="3.30.300.30:FF:000007">
    <property type="entry name" value="4-coumarate--CoA ligase 2"/>
    <property type="match status" value="1"/>
</dbReference>
<keyword evidence="3" id="KW-0576">Peroxisome</keyword>
<organism evidence="6">
    <name type="scientific">Zeugodacus cucurbitae</name>
    <name type="common">Melon fruit fly</name>
    <name type="synonym">Bactrocera cucurbitae</name>
    <dbReference type="NCBI Taxonomy" id="28588"/>
    <lineage>
        <taxon>Eukaryota</taxon>
        <taxon>Metazoa</taxon>
        <taxon>Ecdysozoa</taxon>
        <taxon>Arthropoda</taxon>
        <taxon>Hexapoda</taxon>
        <taxon>Insecta</taxon>
        <taxon>Pterygota</taxon>
        <taxon>Neoptera</taxon>
        <taxon>Endopterygota</taxon>
        <taxon>Diptera</taxon>
        <taxon>Brachycera</taxon>
        <taxon>Muscomorpha</taxon>
        <taxon>Tephritoidea</taxon>
        <taxon>Tephritidae</taxon>
        <taxon>Zeugodacus</taxon>
        <taxon>Zeugodacus</taxon>
    </lineage>
</organism>
<gene>
    <name evidence="6" type="primary">4CL3_3</name>
    <name evidence="6" type="ORF">g.7463</name>
</gene>
<dbReference type="CDD" id="cd05911">
    <property type="entry name" value="Firefly_Luc_like"/>
    <property type="match status" value="1"/>
</dbReference>
<dbReference type="Gene3D" id="3.40.50.12780">
    <property type="entry name" value="N-terminal domain of ligase-like"/>
    <property type="match status" value="1"/>
</dbReference>
<proteinExistence type="inferred from homology"/>
<evidence type="ECO:0000259" key="4">
    <source>
        <dbReference type="Pfam" id="PF00501"/>
    </source>
</evidence>
<evidence type="ECO:0000259" key="5">
    <source>
        <dbReference type="Pfam" id="PF13193"/>
    </source>
</evidence>
<feature type="domain" description="AMP-dependent synthetase/ligase" evidence="4">
    <location>
        <begin position="62"/>
        <end position="412"/>
    </location>
</feature>
<name>A0A0A1XEK9_ZEUCU</name>
<dbReference type="FunFam" id="3.40.50.12780:FF:000025">
    <property type="entry name" value="luciferin 4-monooxygenase"/>
    <property type="match status" value="1"/>
</dbReference>
<feature type="domain" description="AMP-binding enzyme C-terminal" evidence="5">
    <location>
        <begin position="463"/>
        <end position="540"/>
    </location>
</feature>
<dbReference type="GO" id="GO:0046949">
    <property type="term" value="P:fatty-acyl-CoA biosynthetic process"/>
    <property type="evidence" value="ECO:0007669"/>
    <property type="project" value="TreeGrafter"/>
</dbReference>
<dbReference type="EMBL" id="GBXI01004890">
    <property type="protein sequence ID" value="JAD09402.1"/>
    <property type="molecule type" value="Transcribed_RNA"/>
</dbReference>
<dbReference type="PANTHER" id="PTHR24096:SF353">
    <property type="entry name" value="GH16244P-RELATED"/>
    <property type="match status" value="1"/>
</dbReference>
<protein>
    <submittedName>
        <fullName evidence="6">4-coumarate--CoA ligase 3</fullName>
    </submittedName>
</protein>
<reference evidence="6" key="1">
    <citation type="submission" date="2014-11" db="EMBL/GenBank/DDBJ databases">
        <authorList>
            <person name="Geib S."/>
        </authorList>
    </citation>
    <scope>NUCLEOTIDE SEQUENCE</scope>
</reference>
<dbReference type="InterPro" id="IPR045851">
    <property type="entry name" value="AMP-bd_C_sf"/>
</dbReference>
<dbReference type="SUPFAM" id="SSF56801">
    <property type="entry name" value="Acetyl-CoA synthetase-like"/>
    <property type="match status" value="1"/>
</dbReference>
<dbReference type="Gene3D" id="3.30.300.30">
    <property type="match status" value="1"/>
</dbReference>
<sequence>ANCCHSTPTQQLIVDKLEAERCIMDFLKGSYDKHARVWSGDKRPLIYDFDCSLGKVIYNTLRNCPKKVCQVSDNDGREVTNGETLTWSIRLAQHFKKMHLRHDDVIGIVAKNSTYLTSVAVSCFMNCTPFHAVNPVYDTKTIENVFSTTEPKVIFCDGEFYEKVYEATRSLKPLFYTLTNHIEGVARIEDLLLPTKTEFFYQPEQLALGGEQTVAILCSSGTTGPPKCVCISNYALQIDNIFVTSEDVVFTNSSIDWFTGLLYTVITCTSSCKRVITNRDYTPEYFVELVKKYNINNVGAAPRHVAQLVACPTATAENLSTIRSFGIGGGSVSLPIIQRLQSIVKNSIITFGYGLTEIGGISFNLGYQFHSSVGKLVPGMHARIVDEQGKNLPPNEVGEIYIKTGRIWNGYYGKPIETQRFQDSLGWFHTGDLGYFDDNNFLYIVDRKKDIIKYQGMQYWPGEIEQVISELPDVADVCVVGVYDENHGDAAGAVIVKRKDAELTDQQVREHVAQRIPAFYKQLHAGVIFVDELPHNTNGKLLRKEAKALFGSI</sequence>
<evidence type="ECO:0000313" key="6">
    <source>
        <dbReference type="EMBL" id="JAD09402.1"/>
    </source>
</evidence>
<dbReference type="PANTHER" id="PTHR24096">
    <property type="entry name" value="LONG-CHAIN-FATTY-ACID--COA LIGASE"/>
    <property type="match status" value="1"/>
</dbReference>
<evidence type="ECO:0000256" key="1">
    <source>
        <dbReference type="ARBA" id="ARBA00004275"/>
    </source>
</evidence>
<evidence type="ECO:0000256" key="3">
    <source>
        <dbReference type="ARBA" id="ARBA00023140"/>
    </source>
</evidence>
<dbReference type="InterPro" id="IPR000873">
    <property type="entry name" value="AMP-dep_synth/lig_dom"/>
</dbReference>
<accession>A0A0A1XEK9</accession>
<comment type="subcellular location">
    <subcellularLocation>
        <location evidence="1">Peroxisome</location>
    </subcellularLocation>
</comment>
<dbReference type="PROSITE" id="PS00455">
    <property type="entry name" value="AMP_BINDING"/>
    <property type="match status" value="1"/>
</dbReference>
<dbReference type="InterPro" id="IPR025110">
    <property type="entry name" value="AMP-bd_C"/>
</dbReference>
<dbReference type="Pfam" id="PF00501">
    <property type="entry name" value="AMP-binding"/>
    <property type="match status" value="1"/>
</dbReference>
<dbReference type="InterPro" id="IPR020845">
    <property type="entry name" value="AMP-binding_CS"/>
</dbReference>
<keyword evidence="6" id="KW-0436">Ligase</keyword>